<dbReference type="Pfam" id="PF16158">
    <property type="entry name" value="N_BRCA1_IG"/>
    <property type="match status" value="1"/>
</dbReference>
<dbReference type="CDD" id="cd02249">
    <property type="entry name" value="ZZ"/>
    <property type="match status" value="1"/>
</dbReference>
<reference evidence="6 7" key="1">
    <citation type="submission" date="2016-12" db="EMBL/GenBank/DDBJ databases">
        <title>The genomes of Aspergillus section Nigri reveals drivers in fungal speciation.</title>
        <authorList>
            <consortium name="DOE Joint Genome Institute"/>
            <person name="Vesth T.C."/>
            <person name="Nybo J."/>
            <person name="Theobald S."/>
            <person name="Brandl J."/>
            <person name="Frisvad J.C."/>
            <person name="Nielsen K.F."/>
            <person name="Lyhne E.K."/>
            <person name="Kogle M.E."/>
            <person name="Kuo A."/>
            <person name="Riley R."/>
            <person name="Clum A."/>
            <person name="Nolan M."/>
            <person name="Lipzen A."/>
            <person name="Salamov A."/>
            <person name="Henrissat B."/>
            <person name="Wiebenga A."/>
            <person name="De Vries R.P."/>
            <person name="Grigoriev I.V."/>
            <person name="Mortensen U.H."/>
            <person name="Andersen M.R."/>
            <person name="Baker S.E."/>
        </authorList>
    </citation>
    <scope>NUCLEOTIDE SEQUENCE [LARGE SCALE GENOMIC DNA]</scope>
    <source>
        <strain evidence="6 7">CBS 117.55</strain>
    </source>
</reference>
<dbReference type="PANTHER" id="PTHR20930">
    <property type="entry name" value="OVARIAN CARCINOMA ANTIGEN CA125-RELATED"/>
    <property type="match status" value="1"/>
</dbReference>
<dbReference type="Gene3D" id="2.60.40.10">
    <property type="entry name" value="Immunoglobulins"/>
    <property type="match status" value="1"/>
</dbReference>
<dbReference type="InterPro" id="IPR000433">
    <property type="entry name" value="Znf_ZZ"/>
</dbReference>
<dbReference type="SMART" id="SM00291">
    <property type="entry name" value="ZnF_ZZ"/>
    <property type="match status" value="4"/>
</dbReference>
<feature type="compositionally biased region" description="Low complexity" evidence="4">
    <location>
        <begin position="121"/>
        <end position="130"/>
    </location>
</feature>
<organism evidence="6 7">
    <name type="scientific">Aspergillus heteromorphus CBS 117.55</name>
    <dbReference type="NCBI Taxonomy" id="1448321"/>
    <lineage>
        <taxon>Eukaryota</taxon>
        <taxon>Fungi</taxon>
        <taxon>Dikarya</taxon>
        <taxon>Ascomycota</taxon>
        <taxon>Pezizomycotina</taxon>
        <taxon>Eurotiomycetes</taxon>
        <taxon>Eurotiomycetidae</taxon>
        <taxon>Eurotiales</taxon>
        <taxon>Aspergillaceae</taxon>
        <taxon>Aspergillus</taxon>
        <taxon>Aspergillus subgen. Circumdati</taxon>
    </lineage>
</organism>
<dbReference type="VEuPathDB" id="FungiDB:BO70DRAFT_168810"/>
<name>A0A317V2H6_9EURO</name>
<feature type="region of interest" description="Disordered" evidence="4">
    <location>
        <begin position="250"/>
        <end position="280"/>
    </location>
</feature>
<proteinExistence type="predicted"/>
<feature type="compositionally biased region" description="Polar residues" evidence="4">
    <location>
        <begin position="107"/>
        <end position="120"/>
    </location>
</feature>
<dbReference type="RefSeq" id="XP_025395057.1">
    <property type="nucleotide sequence ID" value="XM_025538347.1"/>
</dbReference>
<feature type="region of interest" description="Disordered" evidence="4">
    <location>
        <begin position="103"/>
        <end position="136"/>
    </location>
</feature>
<dbReference type="Pfam" id="PF00569">
    <property type="entry name" value="ZZ"/>
    <property type="match status" value="2"/>
</dbReference>
<keyword evidence="1" id="KW-0479">Metal-binding</keyword>
<dbReference type="OrthoDB" id="661148at2759"/>
<dbReference type="GO" id="GO:0008270">
    <property type="term" value="F:zinc ion binding"/>
    <property type="evidence" value="ECO:0007669"/>
    <property type="project" value="UniProtKB-KW"/>
</dbReference>
<dbReference type="GeneID" id="37060584"/>
<dbReference type="InterPro" id="IPR043145">
    <property type="entry name" value="Znf_ZZ_sf"/>
</dbReference>
<dbReference type="CDD" id="cd02340">
    <property type="entry name" value="ZZ_NBR1_like"/>
    <property type="match status" value="2"/>
</dbReference>
<accession>A0A317V2H6</accession>
<feature type="region of interest" description="Disordered" evidence="4">
    <location>
        <begin position="509"/>
        <end position="582"/>
    </location>
</feature>
<dbReference type="SUPFAM" id="SSF57850">
    <property type="entry name" value="RING/U-box"/>
    <property type="match status" value="4"/>
</dbReference>
<evidence type="ECO:0000256" key="1">
    <source>
        <dbReference type="ARBA" id="ARBA00022723"/>
    </source>
</evidence>
<evidence type="ECO:0000256" key="2">
    <source>
        <dbReference type="ARBA" id="ARBA00022771"/>
    </source>
</evidence>
<dbReference type="Gene3D" id="3.30.60.90">
    <property type="match status" value="4"/>
</dbReference>
<dbReference type="EMBL" id="MSFL01000040">
    <property type="protein sequence ID" value="PWY67551.1"/>
    <property type="molecule type" value="Genomic_DNA"/>
</dbReference>
<keyword evidence="7" id="KW-1185">Reference proteome</keyword>
<dbReference type="InterPro" id="IPR013783">
    <property type="entry name" value="Ig-like_fold"/>
</dbReference>
<keyword evidence="3" id="KW-0862">Zinc</keyword>
<evidence type="ECO:0000256" key="3">
    <source>
        <dbReference type="ARBA" id="ARBA00022833"/>
    </source>
</evidence>
<dbReference type="Proteomes" id="UP000247233">
    <property type="component" value="Unassembled WGS sequence"/>
</dbReference>
<dbReference type="STRING" id="1448321.A0A317V2H6"/>
<evidence type="ECO:0000313" key="6">
    <source>
        <dbReference type="EMBL" id="PWY67551.1"/>
    </source>
</evidence>
<feature type="compositionally biased region" description="Acidic residues" evidence="4">
    <location>
        <begin position="773"/>
        <end position="794"/>
    </location>
</feature>
<evidence type="ECO:0000256" key="4">
    <source>
        <dbReference type="SAM" id="MobiDB-lite"/>
    </source>
</evidence>
<dbReference type="InterPro" id="IPR032350">
    <property type="entry name" value="Nbr1_FW"/>
</dbReference>
<evidence type="ECO:0000313" key="7">
    <source>
        <dbReference type="Proteomes" id="UP000247233"/>
    </source>
</evidence>
<dbReference type="AlphaFoldDB" id="A0A317V2H6"/>
<feature type="region of interest" description="Disordered" evidence="4">
    <location>
        <begin position="745"/>
        <end position="794"/>
    </location>
</feature>
<feature type="compositionally biased region" description="Basic and acidic residues" evidence="4">
    <location>
        <begin position="251"/>
        <end position="267"/>
    </location>
</feature>
<dbReference type="PROSITE" id="PS01357">
    <property type="entry name" value="ZF_ZZ_1"/>
    <property type="match status" value="1"/>
</dbReference>
<dbReference type="CDD" id="cd14947">
    <property type="entry name" value="NBR1_like"/>
    <property type="match status" value="1"/>
</dbReference>
<gene>
    <name evidence="6" type="ORF">BO70DRAFT_168810</name>
</gene>
<evidence type="ECO:0000259" key="5">
    <source>
        <dbReference type="PROSITE" id="PS01357"/>
    </source>
</evidence>
<dbReference type="PANTHER" id="PTHR20930:SF0">
    <property type="entry name" value="PROTEIN ILRUN"/>
    <property type="match status" value="1"/>
</dbReference>
<keyword evidence="2" id="KW-0863">Zinc-finger</keyword>
<sequence length="814" mass="89690">MATPSPPAPPVGPSTMITVKVLYNENTRRFKLPLRELGARTLPQNLRQLLGVPDDVNVIFERYSDSAGSYIRLDGSNPAVYKQLYRAAKAKLKLRIKATTVEDPAASHSSLSADLPEQQNASSASGSASALPENPIDSIPAVSQSTEWSAPDNTAQPQYRDFVLNQDSLDMPVVSHTSPNGIFCIDCNHCGRSIANEHYHCGICDEGDYDLCLMCVDSGVSCLNEEHWLIKRIVRNGLVANSITETIAPRKTREQPQEVPEVPKEVPEVPMEASEEVPEEKVEQLEESVPQLVSEITPEPVSSAPEPSESTQERICNDCLKELDETKMVSCVDCDDYDLCITCLLKNTHGHHPAHTFSLIHDRAFCLKSLVESRCKPGRHHHHAAICDGCEKRIIGVRHKCLTCPDWDYCSECALMAPQIHPGHRFAPLYDSIAEPLQSYELHFGIYCDGPLCRNKPCQSFITGVRYKCSVCDDVDFCAKCEVHPMNTHNHTHPLVMLKTPVRNVSVSTVNEDRGGSTCTLGDRTQRSASTQATAPAEPESVVQEAPEPETKTVEDLQPVEQPVSVAEQPQAEAESSDPASDYQAFFIRDTVADTTTMPPNHVFQQTWTLFNPGPLAWPAGTDVRFVGGDSMFNLDTNHPLSLDSISAAMESNKLPEPLEPGHSAEFTVTLKTPGRQGTAISYWRLKLPNGMPFGHRLWCDVQIRDEVPPPAEVATVPETEQPAEAPEEKEAEAVGSQMIFPKLEKESPASSTHEAAATAPVAPSVSTRSEQEIFDDMESLTLGDEETDIGGWTDEEYDILDASDHEYLEAKRH</sequence>
<protein>
    <submittedName>
        <fullName evidence="6">ZZ type zinc finger domain protein</fullName>
    </submittedName>
</protein>
<comment type="caution">
    <text evidence="6">The sequence shown here is derived from an EMBL/GenBank/DDBJ whole genome shotgun (WGS) entry which is preliminary data.</text>
</comment>
<feature type="compositionally biased region" description="Low complexity" evidence="4">
    <location>
        <begin position="756"/>
        <end position="768"/>
    </location>
</feature>
<feature type="domain" description="ZZ-type" evidence="5">
    <location>
        <begin position="187"/>
        <end position="215"/>
    </location>
</feature>